<dbReference type="EMBL" id="JASCZI010182802">
    <property type="protein sequence ID" value="MED6188636.1"/>
    <property type="molecule type" value="Genomic_DNA"/>
</dbReference>
<comment type="caution">
    <text evidence="1">The sequence shown here is derived from an EMBL/GenBank/DDBJ whole genome shotgun (WGS) entry which is preliminary data.</text>
</comment>
<evidence type="ECO:0000313" key="1">
    <source>
        <dbReference type="EMBL" id="MED6188636.1"/>
    </source>
</evidence>
<gene>
    <name evidence="1" type="ORF">PIB30_087762</name>
</gene>
<reference evidence="1 2" key="1">
    <citation type="journal article" date="2023" name="Plants (Basel)">
        <title>Bridging the Gap: Combining Genomics and Transcriptomics Approaches to Understand Stylosanthes scabra, an Orphan Legume from the Brazilian Caatinga.</title>
        <authorList>
            <person name="Ferreira-Neto J.R.C."/>
            <person name="da Silva M.D."/>
            <person name="Binneck E."/>
            <person name="de Melo N.F."/>
            <person name="da Silva R.H."/>
            <person name="de Melo A.L.T.M."/>
            <person name="Pandolfi V."/>
            <person name="Bustamante F.O."/>
            <person name="Brasileiro-Vidal A.C."/>
            <person name="Benko-Iseppon A.M."/>
        </authorList>
    </citation>
    <scope>NUCLEOTIDE SEQUENCE [LARGE SCALE GENOMIC DNA]</scope>
    <source>
        <tissue evidence="1">Leaves</tissue>
    </source>
</reference>
<protein>
    <submittedName>
        <fullName evidence="1">Uncharacterized protein</fullName>
    </submittedName>
</protein>
<sequence length="99" mass="11284">MVLSDNSSIFPLEIGEPSPRLLLGPEDATAERNLIDEVRTEAHLAELALKQRMSVRYNEGMVKRHFEVDLGKGAYELERLNGCKIPKSWNAANLRRFYP</sequence>
<proteinExistence type="predicted"/>
<name>A0ABU6WUT1_9FABA</name>
<accession>A0ABU6WUT1</accession>
<dbReference type="Proteomes" id="UP001341840">
    <property type="component" value="Unassembled WGS sequence"/>
</dbReference>
<organism evidence="1 2">
    <name type="scientific">Stylosanthes scabra</name>
    <dbReference type="NCBI Taxonomy" id="79078"/>
    <lineage>
        <taxon>Eukaryota</taxon>
        <taxon>Viridiplantae</taxon>
        <taxon>Streptophyta</taxon>
        <taxon>Embryophyta</taxon>
        <taxon>Tracheophyta</taxon>
        <taxon>Spermatophyta</taxon>
        <taxon>Magnoliopsida</taxon>
        <taxon>eudicotyledons</taxon>
        <taxon>Gunneridae</taxon>
        <taxon>Pentapetalae</taxon>
        <taxon>rosids</taxon>
        <taxon>fabids</taxon>
        <taxon>Fabales</taxon>
        <taxon>Fabaceae</taxon>
        <taxon>Papilionoideae</taxon>
        <taxon>50 kb inversion clade</taxon>
        <taxon>dalbergioids sensu lato</taxon>
        <taxon>Dalbergieae</taxon>
        <taxon>Pterocarpus clade</taxon>
        <taxon>Stylosanthes</taxon>
    </lineage>
</organism>
<keyword evidence="2" id="KW-1185">Reference proteome</keyword>
<evidence type="ECO:0000313" key="2">
    <source>
        <dbReference type="Proteomes" id="UP001341840"/>
    </source>
</evidence>